<evidence type="ECO:0000256" key="1">
    <source>
        <dbReference type="SAM" id="MobiDB-lite"/>
    </source>
</evidence>
<gene>
    <name evidence="2" type="ORF">EYF80_014859</name>
</gene>
<dbReference type="Proteomes" id="UP000314294">
    <property type="component" value="Unassembled WGS sequence"/>
</dbReference>
<sequence length="92" mass="10147">MFLCHSCRTLSHTSVCTEQPRPFYGAVMQLREQLWSPVSPPPPARARTSANVIVVIRSSAPVCVHPAARRKSVTPSSGLRAHPHMTQGLMSW</sequence>
<dbReference type="EMBL" id="SRLO01000109">
    <property type="protein sequence ID" value="TNN74941.1"/>
    <property type="molecule type" value="Genomic_DNA"/>
</dbReference>
<proteinExistence type="predicted"/>
<evidence type="ECO:0000313" key="2">
    <source>
        <dbReference type="EMBL" id="TNN74941.1"/>
    </source>
</evidence>
<reference evidence="2 3" key="1">
    <citation type="submission" date="2019-03" db="EMBL/GenBank/DDBJ databases">
        <title>First draft genome of Liparis tanakae, snailfish: a comprehensive survey of snailfish specific genes.</title>
        <authorList>
            <person name="Kim W."/>
            <person name="Song I."/>
            <person name="Jeong J.-H."/>
            <person name="Kim D."/>
            <person name="Kim S."/>
            <person name="Ryu S."/>
            <person name="Song J.Y."/>
            <person name="Lee S.K."/>
        </authorList>
    </citation>
    <scope>NUCLEOTIDE SEQUENCE [LARGE SCALE GENOMIC DNA]</scope>
    <source>
        <tissue evidence="2">Muscle</tissue>
    </source>
</reference>
<comment type="caution">
    <text evidence="2">The sequence shown here is derived from an EMBL/GenBank/DDBJ whole genome shotgun (WGS) entry which is preliminary data.</text>
</comment>
<protein>
    <submittedName>
        <fullName evidence="2">Uncharacterized protein</fullName>
    </submittedName>
</protein>
<accession>A0A4Z2IB60</accession>
<name>A0A4Z2IB60_9TELE</name>
<feature type="region of interest" description="Disordered" evidence="1">
    <location>
        <begin position="67"/>
        <end position="92"/>
    </location>
</feature>
<dbReference type="AlphaFoldDB" id="A0A4Z2IB60"/>
<keyword evidence="3" id="KW-1185">Reference proteome</keyword>
<organism evidence="2 3">
    <name type="scientific">Liparis tanakae</name>
    <name type="common">Tanaka's snailfish</name>
    <dbReference type="NCBI Taxonomy" id="230148"/>
    <lineage>
        <taxon>Eukaryota</taxon>
        <taxon>Metazoa</taxon>
        <taxon>Chordata</taxon>
        <taxon>Craniata</taxon>
        <taxon>Vertebrata</taxon>
        <taxon>Euteleostomi</taxon>
        <taxon>Actinopterygii</taxon>
        <taxon>Neopterygii</taxon>
        <taxon>Teleostei</taxon>
        <taxon>Neoteleostei</taxon>
        <taxon>Acanthomorphata</taxon>
        <taxon>Eupercaria</taxon>
        <taxon>Perciformes</taxon>
        <taxon>Cottioidei</taxon>
        <taxon>Cottales</taxon>
        <taxon>Liparidae</taxon>
        <taxon>Liparis</taxon>
    </lineage>
</organism>
<evidence type="ECO:0000313" key="3">
    <source>
        <dbReference type="Proteomes" id="UP000314294"/>
    </source>
</evidence>